<keyword evidence="2" id="KW-1185">Reference proteome</keyword>
<gene>
    <name evidence="1" type="ORF">HPB47_018228</name>
</gene>
<name>A0AC60QM36_IXOPE</name>
<evidence type="ECO:0000313" key="1">
    <source>
        <dbReference type="EMBL" id="KAG0435954.1"/>
    </source>
</evidence>
<proteinExistence type="predicted"/>
<reference evidence="1 2" key="1">
    <citation type="journal article" date="2020" name="Cell">
        <title>Large-Scale Comparative Analyses of Tick Genomes Elucidate Their Genetic Diversity and Vector Capacities.</title>
        <authorList>
            <consortium name="Tick Genome and Microbiome Consortium (TIGMIC)"/>
            <person name="Jia N."/>
            <person name="Wang J."/>
            <person name="Shi W."/>
            <person name="Du L."/>
            <person name="Sun Y."/>
            <person name="Zhan W."/>
            <person name="Jiang J.F."/>
            <person name="Wang Q."/>
            <person name="Zhang B."/>
            <person name="Ji P."/>
            <person name="Bell-Sakyi L."/>
            <person name="Cui X.M."/>
            <person name="Yuan T.T."/>
            <person name="Jiang B.G."/>
            <person name="Yang W.F."/>
            <person name="Lam T.T."/>
            <person name="Chang Q.C."/>
            <person name="Ding S.J."/>
            <person name="Wang X.J."/>
            <person name="Zhu J.G."/>
            <person name="Ruan X.D."/>
            <person name="Zhao L."/>
            <person name="Wei J.T."/>
            <person name="Ye R.Z."/>
            <person name="Que T.C."/>
            <person name="Du C.H."/>
            <person name="Zhou Y.H."/>
            <person name="Cheng J.X."/>
            <person name="Dai P.F."/>
            <person name="Guo W.B."/>
            <person name="Han X.H."/>
            <person name="Huang E.J."/>
            <person name="Li L.F."/>
            <person name="Wei W."/>
            <person name="Gao Y.C."/>
            <person name="Liu J.Z."/>
            <person name="Shao H.Z."/>
            <person name="Wang X."/>
            <person name="Wang C.C."/>
            <person name="Yang T.C."/>
            <person name="Huo Q.B."/>
            <person name="Li W."/>
            <person name="Chen H.Y."/>
            <person name="Chen S.E."/>
            <person name="Zhou L.G."/>
            <person name="Ni X.B."/>
            <person name="Tian J.H."/>
            <person name="Sheng Y."/>
            <person name="Liu T."/>
            <person name="Pan Y.S."/>
            <person name="Xia L.Y."/>
            <person name="Li J."/>
            <person name="Zhao F."/>
            <person name="Cao W.C."/>
        </authorList>
    </citation>
    <scope>NUCLEOTIDE SEQUENCE [LARGE SCALE GENOMIC DNA]</scope>
    <source>
        <strain evidence="1">Iper-2018</strain>
    </source>
</reference>
<comment type="caution">
    <text evidence="1">The sequence shown here is derived from an EMBL/GenBank/DDBJ whole genome shotgun (WGS) entry which is preliminary data.</text>
</comment>
<organism evidence="1 2">
    <name type="scientific">Ixodes persulcatus</name>
    <name type="common">Taiga tick</name>
    <dbReference type="NCBI Taxonomy" id="34615"/>
    <lineage>
        <taxon>Eukaryota</taxon>
        <taxon>Metazoa</taxon>
        <taxon>Ecdysozoa</taxon>
        <taxon>Arthropoda</taxon>
        <taxon>Chelicerata</taxon>
        <taxon>Arachnida</taxon>
        <taxon>Acari</taxon>
        <taxon>Parasitiformes</taxon>
        <taxon>Ixodida</taxon>
        <taxon>Ixodoidea</taxon>
        <taxon>Ixodidae</taxon>
        <taxon>Ixodinae</taxon>
        <taxon>Ixodes</taxon>
    </lineage>
</organism>
<evidence type="ECO:0000313" key="2">
    <source>
        <dbReference type="Proteomes" id="UP000805193"/>
    </source>
</evidence>
<dbReference type="EMBL" id="JABSTQ010007281">
    <property type="protein sequence ID" value="KAG0435954.1"/>
    <property type="molecule type" value="Genomic_DNA"/>
</dbReference>
<dbReference type="Proteomes" id="UP000805193">
    <property type="component" value="Unassembled WGS sequence"/>
</dbReference>
<accession>A0AC60QM36</accession>
<sequence>MACRRVRNLSGQVAQIVDLSSSGSKSLREAVKEMMAYIMSDEAASQFSMKGRKRKEKLSTLNLRLQIYPDGLVEENGEIRLLEIKCPSRRETKPVVDENMNVDYLQYEGKKLKLQESHVYYTQVQVSMYIVGANVCDFYVYSPKGPKTPVYEKRRPKWCIASPGGPRRVQTYPGLGSTTRMPFSPDTGKPRTARRGRANPHGSGSVETPLSKHLLSQAPPAGSCSEAAKPLLS</sequence>
<protein>
    <submittedName>
        <fullName evidence="1">Uncharacterized protein</fullName>
    </submittedName>
</protein>